<gene>
    <name evidence="2" type="ORF">SAMN05444274_101575</name>
</gene>
<reference evidence="3" key="1">
    <citation type="submission" date="2016-11" db="EMBL/GenBank/DDBJ databases">
        <authorList>
            <person name="Varghese N."/>
            <person name="Submissions S."/>
        </authorList>
    </citation>
    <scope>NUCLEOTIDE SEQUENCE [LARGE SCALE GENOMIC DNA]</scope>
    <source>
        <strain evidence="3">DSM 26910</strain>
    </source>
</reference>
<evidence type="ECO:0000313" key="3">
    <source>
        <dbReference type="Proteomes" id="UP000184164"/>
    </source>
</evidence>
<dbReference type="Proteomes" id="UP000184164">
    <property type="component" value="Unassembled WGS sequence"/>
</dbReference>
<dbReference type="EMBL" id="FQUM01000001">
    <property type="protein sequence ID" value="SHE51786.1"/>
    <property type="molecule type" value="Genomic_DNA"/>
</dbReference>
<accession>A0A1M4U567</accession>
<protein>
    <recommendedName>
        <fullName evidence="1">DUF4372 domain-containing protein</fullName>
    </recommendedName>
</protein>
<dbReference type="STRING" id="1484053.SAMN05444274_101575"/>
<feature type="domain" description="DUF4372" evidence="1">
    <location>
        <begin position="11"/>
        <end position="82"/>
    </location>
</feature>
<name>A0A1M4U567_9BACT</name>
<dbReference type="AlphaFoldDB" id="A0A1M4U567"/>
<dbReference type="OrthoDB" id="1016282at2"/>
<sequence length="194" mass="21857">MSKNKEIKYVGQPIFKQIIDLVEKVNISSIIKTHESDRYYKAFKSKTHLITMLFGILSRCDSMTETCEGLRAMGGKLNHLGLEKAPAKSTASDALRNRDNRFFEDLYFALVNKYKSFLSDSCTYGLTFKEVLLIDSTTIRLFSDILKGVGRIPKGDGKKKGGLKVHTLIDVVQSVGRLIVIIILKVNETYNNTL</sequence>
<dbReference type="Pfam" id="PF14294">
    <property type="entry name" value="DUF4372"/>
    <property type="match status" value="1"/>
</dbReference>
<keyword evidence="3" id="KW-1185">Reference proteome</keyword>
<dbReference type="InterPro" id="IPR025399">
    <property type="entry name" value="DUF4372"/>
</dbReference>
<organism evidence="2 3">
    <name type="scientific">Mariniphaga anaerophila</name>
    <dbReference type="NCBI Taxonomy" id="1484053"/>
    <lineage>
        <taxon>Bacteria</taxon>
        <taxon>Pseudomonadati</taxon>
        <taxon>Bacteroidota</taxon>
        <taxon>Bacteroidia</taxon>
        <taxon>Marinilabiliales</taxon>
        <taxon>Prolixibacteraceae</taxon>
        <taxon>Mariniphaga</taxon>
    </lineage>
</organism>
<dbReference type="RefSeq" id="WP_072998687.1">
    <property type="nucleotide sequence ID" value="NZ_FQUM01000001.1"/>
</dbReference>
<evidence type="ECO:0000313" key="2">
    <source>
        <dbReference type="EMBL" id="SHE51786.1"/>
    </source>
</evidence>
<proteinExistence type="predicted"/>
<evidence type="ECO:0000259" key="1">
    <source>
        <dbReference type="Pfam" id="PF14294"/>
    </source>
</evidence>